<comment type="caution">
    <text evidence="14">The sequence shown here is derived from an EMBL/GenBank/DDBJ whole genome shotgun (WGS) entry which is preliminary data.</text>
</comment>
<protein>
    <recommendedName>
        <fullName evidence="3 10">Cell division protein FtsX</fullName>
    </recommendedName>
</protein>
<feature type="domain" description="FtsX extracellular" evidence="13">
    <location>
        <begin position="59"/>
        <end position="145"/>
    </location>
</feature>
<sequence length="305" mass="33900">MTGIEFKRMVKQGVVNFWRNGWVSLATVLIMVITLFVVGTLFFSNLLLTSALQSLEKKVDISVYFTNEAPEEEIASLQIALKRLAEVDSIEYISRDDALAQFRQRHSANALITQSLDELGENPLGATINVKAKDPKQYASISRFLESGSFGSIIDKINYRQNQVVIDRLTSLIAASRALGLGITVVLAFIAILVTFNTIRLAIYTSKDEISIMRLVGASNSYIRGPFLVEGMIHGLFATIVTMVIFWPLAVWLGPKASRFFGGPNLFNYYLSNFVAIFLMLLAVGVVLGVISSLIATRRYLREQN</sequence>
<feature type="transmembrane region" description="Helical" evidence="11">
    <location>
        <begin position="21"/>
        <end position="43"/>
    </location>
</feature>
<evidence type="ECO:0000256" key="11">
    <source>
        <dbReference type="SAM" id="Phobius"/>
    </source>
</evidence>
<dbReference type="Gene3D" id="3.30.70.3040">
    <property type="match status" value="1"/>
</dbReference>
<evidence type="ECO:0000256" key="2">
    <source>
        <dbReference type="ARBA" id="ARBA00007379"/>
    </source>
</evidence>
<evidence type="ECO:0000313" key="15">
    <source>
        <dbReference type="Proteomes" id="UP000034036"/>
    </source>
</evidence>
<keyword evidence="6 11" id="KW-0812">Transmembrane</keyword>
<evidence type="ECO:0000259" key="12">
    <source>
        <dbReference type="Pfam" id="PF02687"/>
    </source>
</evidence>
<evidence type="ECO:0000256" key="6">
    <source>
        <dbReference type="ARBA" id="ARBA00022692"/>
    </source>
</evidence>
<evidence type="ECO:0000256" key="1">
    <source>
        <dbReference type="ARBA" id="ARBA00004651"/>
    </source>
</evidence>
<evidence type="ECO:0000259" key="13">
    <source>
        <dbReference type="Pfam" id="PF18075"/>
    </source>
</evidence>
<evidence type="ECO:0000256" key="5">
    <source>
        <dbReference type="ARBA" id="ARBA00022618"/>
    </source>
</evidence>
<dbReference type="AlphaFoldDB" id="A0A0G1BQF1"/>
<feature type="domain" description="ABC3 transporter permease C-terminal" evidence="12">
    <location>
        <begin position="183"/>
        <end position="302"/>
    </location>
</feature>
<dbReference type="PANTHER" id="PTHR47755:SF1">
    <property type="entry name" value="CELL DIVISION PROTEIN FTSX"/>
    <property type="match status" value="1"/>
</dbReference>
<evidence type="ECO:0000313" key="14">
    <source>
        <dbReference type="EMBL" id="KKS48471.1"/>
    </source>
</evidence>
<dbReference type="PIRSF" id="PIRSF003097">
    <property type="entry name" value="FtsX"/>
    <property type="match status" value="1"/>
</dbReference>
<dbReference type="Proteomes" id="UP000034036">
    <property type="component" value="Unassembled WGS sequence"/>
</dbReference>
<keyword evidence="9 10" id="KW-0131">Cell cycle</keyword>
<accession>A0A0G1BQF1</accession>
<feature type="transmembrane region" description="Helical" evidence="11">
    <location>
        <begin position="178"/>
        <end position="206"/>
    </location>
</feature>
<keyword evidence="7 11" id="KW-1133">Transmembrane helix</keyword>
<organism evidence="14 15">
    <name type="scientific">Candidatus Giovannonibacteria bacterium GW2011_GWF2_42_19</name>
    <dbReference type="NCBI Taxonomy" id="1618659"/>
    <lineage>
        <taxon>Bacteria</taxon>
        <taxon>Candidatus Giovannoniibacteriota</taxon>
    </lineage>
</organism>
<dbReference type="PATRIC" id="fig|1618659.3.peg.332"/>
<evidence type="ECO:0000256" key="9">
    <source>
        <dbReference type="ARBA" id="ARBA00023306"/>
    </source>
</evidence>
<dbReference type="Pfam" id="PF18075">
    <property type="entry name" value="FtsX_ECD"/>
    <property type="match status" value="1"/>
</dbReference>
<dbReference type="Pfam" id="PF02687">
    <property type="entry name" value="FtsX"/>
    <property type="match status" value="1"/>
</dbReference>
<proteinExistence type="inferred from homology"/>
<gene>
    <name evidence="14" type="ORF">UV11_C0008G0010</name>
</gene>
<evidence type="ECO:0000256" key="10">
    <source>
        <dbReference type="PIRNR" id="PIRNR003097"/>
    </source>
</evidence>
<dbReference type="InterPro" id="IPR004513">
    <property type="entry name" value="FtsX"/>
</dbReference>
<keyword evidence="4 10" id="KW-1003">Cell membrane</keyword>
<evidence type="ECO:0000256" key="3">
    <source>
        <dbReference type="ARBA" id="ARBA00021907"/>
    </source>
</evidence>
<dbReference type="EMBL" id="LCDF01000008">
    <property type="protein sequence ID" value="KKS48471.1"/>
    <property type="molecule type" value="Genomic_DNA"/>
</dbReference>
<dbReference type="GO" id="GO:0051301">
    <property type="term" value="P:cell division"/>
    <property type="evidence" value="ECO:0007669"/>
    <property type="project" value="UniProtKB-KW"/>
</dbReference>
<comment type="subcellular location">
    <subcellularLocation>
        <location evidence="1">Cell membrane</location>
        <topology evidence="1">Multi-pass membrane protein</topology>
    </subcellularLocation>
</comment>
<evidence type="ECO:0000256" key="4">
    <source>
        <dbReference type="ARBA" id="ARBA00022475"/>
    </source>
</evidence>
<keyword evidence="5 10" id="KW-0132">Cell division</keyword>
<reference evidence="14 15" key="1">
    <citation type="journal article" date="2015" name="Nature">
        <title>rRNA introns, odd ribosomes, and small enigmatic genomes across a large radiation of phyla.</title>
        <authorList>
            <person name="Brown C.T."/>
            <person name="Hug L.A."/>
            <person name="Thomas B.C."/>
            <person name="Sharon I."/>
            <person name="Castelle C.J."/>
            <person name="Singh A."/>
            <person name="Wilkins M.J."/>
            <person name="Williams K.H."/>
            <person name="Banfield J.F."/>
        </authorList>
    </citation>
    <scope>NUCLEOTIDE SEQUENCE [LARGE SCALE GENOMIC DNA]</scope>
</reference>
<keyword evidence="8 10" id="KW-0472">Membrane</keyword>
<evidence type="ECO:0000256" key="7">
    <source>
        <dbReference type="ARBA" id="ARBA00022989"/>
    </source>
</evidence>
<evidence type="ECO:0000256" key="8">
    <source>
        <dbReference type="ARBA" id="ARBA00023136"/>
    </source>
</evidence>
<dbReference type="InterPro" id="IPR003838">
    <property type="entry name" value="ABC3_permease_C"/>
</dbReference>
<name>A0A0G1BQF1_9BACT</name>
<feature type="transmembrane region" description="Helical" evidence="11">
    <location>
        <begin position="227"/>
        <end position="250"/>
    </location>
</feature>
<dbReference type="InterPro" id="IPR040690">
    <property type="entry name" value="FtsX_ECD"/>
</dbReference>
<comment type="similarity">
    <text evidence="2 10">Belongs to the ABC-4 integral membrane protein family. FtsX subfamily.</text>
</comment>
<dbReference type="PANTHER" id="PTHR47755">
    <property type="entry name" value="CELL DIVISION PROTEIN FTSX"/>
    <property type="match status" value="1"/>
</dbReference>
<dbReference type="GO" id="GO:0005886">
    <property type="term" value="C:plasma membrane"/>
    <property type="evidence" value="ECO:0007669"/>
    <property type="project" value="UniProtKB-SubCell"/>
</dbReference>
<feature type="transmembrane region" description="Helical" evidence="11">
    <location>
        <begin position="270"/>
        <end position="296"/>
    </location>
</feature>
<dbReference type="STRING" id="1618659.UV11_C0008G0010"/>